<evidence type="ECO:0000313" key="3">
    <source>
        <dbReference type="Proteomes" id="UP000515908"/>
    </source>
</evidence>
<protein>
    <submittedName>
        <fullName evidence="2">Uncharacterized protein</fullName>
    </submittedName>
</protein>
<organism evidence="2 3">
    <name type="scientific">Angomonas deanei</name>
    <dbReference type="NCBI Taxonomy" id="59799"/>
    <lineage>
        <taxon>Eukaryota</taxon>
        <taxon>Discoba</taxon>
        <taxon>Euglenozoa</taxon>
        <taxon>Kinetoplastea</taxon>
        <taxon>Metakinetoplastina</taxon>
        <taxon>Trypanosomatida</taxon>
        <taxon>Trypanosomatidae</taxon>
        <taxon>Strigomonadinae</taxon>
        <taxon>Angomonas</taxon>
    </lineage>
</organism>
<dbReference type="EMBL" id="LR877165">
    <property type="protein sequence ID" value="CAD2221484.1"/>
    <property type="molecule type" value="Genomic_DNA"/>
</dbReference>
<feature type="compositionally biased region" description="Basic and acidic residues" evidence="1">
    <location>
        <begin position="294"/>
        <end position="306"/>
    </location>
</feature>
<feature type="region of interest" description="Disordered" evidence="1">
    <location>
        <begin position="18"/>
        <end position="55"/>
    </location>
</feature>
<feature type="compositionally biased region" description="Low complexity" evidence="1">
    <location>
        <begin position="308"/>
        <end position="318"/>
    </location>
</feature>
<dbReference type="VEuPathDB" id="TriTrypDB:ADEAN_000901600"/>
<dbReference type="Proteomes" id="UP000515908">
    <property type="component" value="Chromosome 21"/>
</dbReference>
<feature type="region of interest" description="Disordered" evidence="1">
    <location>
        <begin position="293"/>
        <end position="332"/>
    </location>
</feature>
<name>A0A7G2CR74_9TRYP</name>
<evidence type="ECO:0000313" key="2">
    <source>
        <dbReference type="EMBL" id="CAD2221484.1"/>
    </source>
</evidence>
<accession>A0A7G2CR74</accession>
<sequence>MDWAERLQRELYGEVDPLGGQAHKDYYRDPATGYSPQYAPRNFASGGEIGYPHPMGEQQYRQRASQRDYLDHDVSQLDRVARHHREAMRGLASATERQQYVRHSIPEDRFAAQIPTSASKDILDGLHYSGATGAESQRRQTTLDRYSMAAEGATPSLTAETLPREELDDTLMRQFNTTRDNVLTEQLKHEFGLRAKERFDFNVRQRTARLQFTGYDRDRHAAQAKGTPYGATQLPPSMAVSSMEEAQQSLRANSVPNKEALVKERYAANTVTNEPKLGEALTLDVVQSVNATRRAKENREEKERRQRLGLGRQGALVQDGGPDKRQLKRHTSDERLLDAMVFASNAYRKTATDEHVNPYIRGDTHNGVGHLLGNRFDIERREDRIAKGQPDLTERSIIHYGTPVQQSVDDFVYRHRNARGERPLDYYSPFPDFRALRLYQVYEDTEGFPLMRQRPEFLEWELFTRYRAHHQQRRELALLHGLEPVVNETAQERDARRLKLDILCEQTPFDASRIVLQDDQKEVDAQTLRRWFGAYMLPSPSIVEAAVSSPAAMGLHGQLPVDGEKVEDTREHLLSARYINKLLPLESYFSRLRRGSVQDVMGKAPQPEIKYAQPPEVLRHFSREEQIMYNEYVKNETEEQLEEWRRMQKGRRYLPHKEQYAEVISQGNPTQVIDVLNDKGDTITIAVSAFAKPIEEVKKGNKKTILIDHKECDVLLDTQRVVVPLTIKLEYGEVLETTDEDYSRYPLEVAASAKYNHGLDYGVSEYAYNRGNYIETQDVLWERHTAEREEGWSPATHADGLRPGLPVRARRALGVADPVDGPSTILGDHQRGRIVSYYHQPFFNPGDRRVTVQFAADGREEEVFLKDVLIWQRQYHGPERTVGEETRRYNPAGLRRFVDVTDPDHRKERSQPKKHFLDKYIIHNATVAEATKQKFRSTKQITEIDQWTSFDLRRPENYRPLSISHRKDYIRRGYIPRFTPWEWIITQEADQPIIKDTIRSDNIGPSSYFSLNRFWRYKARPRWLHSQLRE</sequence>
<dbReference type="AlphaFoldDB" id="A0A7G2CR74"/>
<proteinExistence type="predicted"/>
<feature type="compositionally biased region" description="Basic and acidic residues" evidence="1">
    <location>
        <begin position="321"/>
        <end position="332"/>
    </location>
</feature>
<evidence type="ECO:0000256" key="1">
    <source>
        <dbReference type="SAM" id="MobiDB-lite"/>
    </source>
</evidence>
<keyword evidence="3" id="KW-1185">Reference proteome</keyword>
<reference evidence="2 3" key="1">
    <citation type="submission" date="2020-08" db="EMBL/GenBank/DDBJ databases">
        <authorList>
            <person name="Newling K."/>
            <person name="Davey J."/>
            <person name="Forrester S."/>
        </authorList>
    </citation>
    <scope>NUCLEOTIDE SEQUENCE [LARGE SCALE GENOMIC DNA]</scope>
    <source>
        <strain evidence="3">Crithidia deanei Carvalho (ATCC PRA-265)</strain>
    </source>
</reference>
<dbReference type="OrthoDB" id="277119at2759"/>
<gene>
    <name evidence="2" type="ORF">ADEAN_000901600</name>
</gene>